<evidence type="ECO:0000256" key="1">
    <source>
        <dbReference type="ARBA" id="ARBA00000085"/>
    </source>
</evidence>
<dbReference type="PANTHER" id="PTHR43711:SF1">
    <property type="entry name" value="HISTIDINE KINASE 1"/>
    <property type="match status" value="1"/>
</dbReference>
<dbReference type="SUPFAM" id="SSF55874">
    <property type="entry name" value="ATPase domain of HSP90 chaperone/DNA topoisomerase II/histidine kinase"/>
    <property type="match status" value="1"/>
</dbReference>
<name>A0A7C9N4D7_9BACT</name>
<evidence type="ECO:0000259" key="9">
    <source>
        <dbReference type="PROSITE" id="PS50109"/>
    </source>
</evidence>
<keyword evidence="8" id="KW-0472">Membrane</keyword>
<evidence type="ECO:0000256" key="8">
    <source>
        <dbReference type="SAM" id="Phobius"/>
    </source>
</evidence>
<dbReference type="RefSeq" id="WP_160958948.1">
    <property type="nucleotide sequence ID" value="NZ_WVUD01000004.1"/>
</dbReference>
<comment type="subcellular location">
    <subcellularLocation>
        <location evidence="2">Membrane</location>
    </subcellularLocation>
</comment>
<accession>A0A7C9N4D7</accession>
<dbReference type="Gene3D" id="1.10.287.130">
    <property type="match status" value="1"/>
</dbReference>
<feature type="domain" description="Histidine kinase" evidence="9">
    <location>
        <begin position="268"/>
        <end position="503"/>
    </location>
</feature>
<dbReference type="InterPro" id="IPR050736">
    <property type="entry name" value="Sensor_HK_Regulatory"/>
</dbReference>
<dbReference type="InterPro" id="IPR036097">
    <property type="entry name" value="HisK_dim/P_sf"/>
</dbReference>
<keyword evidence="6" id="KW-0418">Kinase</keyword>
<evidence type="ECO:0000256" key="2">
    <source>
        <dbReference type="ARBA" id="ARBA00004370"/>
    </source>
</evidence>
<evidence type="ECO:0000259" key="10">
    <source>
        <dbReference type="PROSITE" id="PS50885"/>
    </source>
</evidence>
<sequence length="516" mass="56397">MEKTIKHSLTLTIGLVVILIETAAFFAVGYFYTQRFSAELDAAAWTKVQLPGILMNRQLLRYESVADANMMTELTGGEFVDGMVVGADGNVYYARDPLVVGRNVRDLDDIDARLFTVDNPQLEPLAAQPDGNHYRVSVTPIRAFENAKPFFYAYVKVKTNAVEAKKRDIAKTFVAGSLLCVVFSSLVLIVFTRRYVIRPLARLAGSADRLAEGELDTAIPLHRDDEIGTLARSFDAMRHAIREKITQLEGANRRLTELDGMKSAFLSSVSHELRTPLTSILGYAKLIAKNFEKHFLPAAADDAKLAAQAGRIRQNLKIIQLEGERLGRMINDVLDLHKIESGHMVWHFGAHAPAELAAAAATVAAALFNVPPHPRLVLAVAPDLPLVRADPDRIHQVLINLLANASKFAPWGTVTLRASTPQPGWVLFEVSDTGVGIPAGDIPKLFSRFQQLGNRDTLTEKPQGTGLGLAICKEIVEHHGGRIRAESTPSQGSLFAFTLPAAPAKESQTPQPPTNP</sequence>
<dbReference type="OrthoDB" id="9762798at2"/>
<keyword evidence="4" id="KW-0597">Phosphoprotein</keyword>
<feature type="transmembrane region" description="Helical" evidence="8">
    <location>
        <begin position="12"/>
        <end position="32"/>
    </location>
</feature>
<dbReference type="GO" id="GO:0000155">
    <property type="term" value="F:phosphorelay sensor kinase activity"/>
    <property type="evidence" value="ECO:0007669"/>
    <property type="project" value="InterPro"/>
</dbReference>
<dbReference type="InterPro" id="IPR004358">
    <property type="entry name" value="Sig_transdc_His_kin-like_C"/>
</dbReference>
<evidence type="ECO:0000256" key="7">
    <source>
        <dbReference type="ARBA" id="ARBA00023012"/>
    </source>
</evidence>
<dbReference type="Proteomes" id="UP000482487">
    <property type="component" value="Unassembled WGS sequence"/>
</dbReference>
<dbReference type="CDD" id="cd06225">
    <property type="entry name" value="HAMP"/>
    <property type="match status" value="1"/>
</dbReference>
<dbReference type="Pfam" id="PF00672">
    <property type="entry name" value="HAMP"/>
    <property type="match status" value="1"/>
</dbReference>
<comment type="catalytic activity">
    <reaction evidence="1">
        <text>ATP + protein L-histidine = ADP + protein N-phospho-L-histidine.</text>
        <dbReference type="EC" id="2.7.13.3"/>
    </reaction>
</comment>
<feature type="transmembrane region" description="Helical" evidence="8">
    <location>
        <begin position="173"/>
        <end position="192"/>
    </location>
</feature>
<dbReference type="SUPFAM" id="SSF47384">
    <property type="entry name" value="Homodimeric domain of signal transducing histidine kinase"/>
    <property type="match status" value="1"/>
</dbReference>
<dbReference type="PANTHER" id="PTHR43711">
    <property type="entry name" value="TWO-COMPONENT HISTIDINE KINASE"/>
    <property type="match status" value="1"/>
</dbReference>
<feature type="domain" description="HAMP" evidence="10">
    <location>
        <begin position="194"/>
        <end position="246"/>
    </location>
</feature>
<protein>
    <recommendedName>
        <fullName evidence="3">histidine kinase</fullName>
        <ecNumber evidence="3">2.7.13.3</ecNumber>
    </recommendedName>
</protein>
<evidence type="ECO:0000256" key="5">
    <source>
        <dbReference type="ARBA" id="ARBA00022679"/>
    </source>
</evidence>
<dbReference type="AlphaFoldDB" id="A0A7C9N4D7"/>
<dbReference type="Gene3D" id="6.10.340.10">
    <property type="match status" value="1"/>
</dbReference>
<evidence type="ECO:0000313" key="12">
    <source>
        <dbReference type="Proteomes" id="UP000482487"/>
    </source>
</evidence>
<dbReference type="Pfam" id="PF02518">
    <property type="entry name" value="HATPase_c"/>
    <property type="match status" value="1"/>
</dbReference>
<reference evidence="11 12" key="1">
    <citation type="submission" date="2020-01" db="EMBL/GenBank/DDBJ databases">
        <title>Genome sequence of Desulfovibrio aerotolerans DSM 16695(T).</title>
        <authorList>
            <person name="Karnachuk O."/>
            <person name="Avakyan M."/>
            <person name="Mardanov A."/>
            <person name="Kadnikov V."/>
            <person name="Ravin N."/>
        </authorList>
    </citation>
    <scope>NUCLEOTIDE SEQUENCE [LARGE SCALE GENOMIC DNA]</scope>
    <source>
        <strain evidence="11 12">DSM 16695</strain>
    </source>
</reference>
<keyword evidence="8" id="KW-1133">Transmembrane helix</keyword>
<evidence type="ECO:0000313" key="11">
    <source>
        <dbReference type="EMBL" id="MYL82335.1"/>
    </source>
</evidence>
<dbReference type="InterPro" id="IPR003594">
    <property type="entry name" value="HATPase_dom"/>
</dbReference>
<evidence type="ECO:0000256" key="3">
    <source>
        <dbReference type="ARBA" id="ARBA00012438"/>
    </source>
</evidence>
<dbReference type="GO" id="GO:0016020">
    <property type="term" value="C:membrane"/>
    <property type="evidence" value="ECO:0007669"/>
    <property type="project" value="UniProtKB-SubCell"/>
</dbReference>
<evidence type="ECO:0000256" key="6">
    <source>
        <dbReference type="ARBA" id="ARBA00022777"/>
    </source>
</evidence>
<dbReference type="SMART" id="SM00387">
    <property type="entry name" value="HATPase_c"/>
    <property type="match status" value="1"/>
</dbReference>
<keyword evidence="7" id="KW-0902">Two-component regulatory system</keyword>
<gene>
    <name evidence="11" type="ORF">GTA51_04180</name>
</gene>
<dbReference type="PROSITE" id="PS50109">
    <property type="entry name" value="HIS_KIN"/>
    <property type="match status" value="1"/>
</dbReference>
<keyword evidence="8" id="KW-0812">Transmembrane</keyword>
<evidence type="ECO:0000256" key="4">
    <source>
        <dbReference type="ARBA" id="ARBA00022553"/>
    </source>
</evidence>
<dbReference type="Gene3D" id="3.30.565.10">
    <property type="entry name" value="Histidine kinase-like ATPase, C-terminal domain"/>
    <property type="match status" value="1"/>
</dbReference>
<organism evidence="11 12">
    <name type="scientific">Solidesulfovibrio aerotolerans</name>
    <dbReference type="NCBI Taxonomy" id="295255"/>
    <lineage>
        <taxon>Bacteria</taxon>
        <taxon>Pseudomonadati</taxon>
        <taxon>Thermodesulfobacteriota</taxon>
        <taxon>Desulfovibrionia</taxon>
        <taxon>Desulfovibrionales</taxon>
        <taxon>Desulfovibrionaceae</taxon>
        <taxon>Solidesulfovibrio</taxon>
    </lineage>
</organism>
<dbReference type="CDD" id="cd16922">
    <property type="entry name" value="HATPase_EvgS-ArcB-TorS-like"/>
    <property type="match status" value="1"/>
</dbReference>
<keyword evidence="12" id="KW-1185">Reference proteome</keyword>
<dbReference type="SUPFAM" id="SSF158472">
    <property type="entry name" value="HAMP domain-like"/>
    <property type="match status" value="1"/>
</dbReference>
<dbReference type="InterPro" id="IPR003661">
    <property type="entry name" value="HisK_dim/P_dom"/>
</dbReference>
<dbReference type="SMART" id="SM00304">
    <property type="entry name" value="HAMP"/>
    <property type="match status" value="1"/>
</dbReference>
<dbReference type="InterPro" id="IPR036890">
    <property type="entry name" value="HATPase_C_sf"/>
</dbReference>
<dbReference type="PRINTS" id="PR00344">
    <property type="entry name" value="BCTRLSENSOR"/>
</dbReference>
<dbReference type="FunFam" id="3.30.565.10:FF:000006">
    <property type="entry name" value="Sensor histidine kinase WalK"/>
    <property type="match status" value="1"/>
</dbReference>
<dbReference type="PROSITE" id="PS50885">
    <property type="entry name" value="HAMP"/>
    <property type="match status" value="1"/>
</dbReference>
<keyword evidence="5" id="KW-0808">Transferase</keyword>
<dbReference type="EC" id="2.7.13.3" evidence="3"/>
<dbReference type="CDD" id="cd00082">
    <property type="entry name" value="HisKA"/>
    <property type="match status" value="1"/>
</dbReference>
<dbReference type="Pfam" id="PF00512">
    <property type="entry name" value="HisKA"/>
    <property type="match status" value="1"/>
</dbReference>
<proteinExistence type="predicted"/>
<comment type="caution">
    <text evidence="11">The sequence shown here is derived from an EMBL/GenBank/DDBJ whole genome shotgun (WGS) entry which is preliminary data.</text>
</comment>
<dbReference type="EMBL" id="WVUD01000004">
    <property type="protein sequence ID" value="MYL82335.1"/>
    <property type="molecule type" value="Genomic_DNA"/>
</dbReference>
<dbReference type="InterPro" id="IPR005467">
    <property type="entry name" value="His_kinase_dom"/>
</dbReference>
<dbReference type="InterPro" id="IPR003660">
    <property type="entry name" value="HAMP_dom"/>
</dbReference>
<dbReference type="SMART" id="SM00388">
    <property type="entry name" value="HisKA"/>
    <property type="match status" value="1"/>
</dbReference>